<reference evidence="3 4" key="1">
    <citation type="submission" date="2019-04" db="EMBL/GenBank/DDBJ databases">
        <title>Psychroflexus halotolerans sp. nov., isolated from a marine solar saltern.</title>
        <authorList>
            <person name="Feng X."/>
        </authorList>
    </citation>
    <scope>NUCLEOTIDE SEQUENCE [LARGE SCALE GENOMIC DNA]</scope>
    <source>
        <strain evidence="3 4">WDS2C27</strain>
    </source>
</reference>
<dbReference type="AlphaFoldDB" id="A0A4U5TRX5"/>
<evidence type="ECO:0000313" key="3">
    <source>
        <dbReference type="EMBL" id="TKS57027.1"/>
    </source>
</evidence>
<sequence length="537" mass="62046">MNRFRLVFSLVFITALIYSCAQIGRPEGGPIDVTPPEFVSSNPPNFSTHYNQEEIRILFNEFIKLENASQQIIFSPPILPRPEITPMGVASKGVRIKLPVDSLQNNTTYTINFGQSIVDNNEGNMLPFFKYVFSTGDYIDSLKLEGSVNDMNYRETPGFVSVMLFEKDSAYTDSIIFKDLPTYVTFSKDSINTFSLENMREGTYKLVALEDKNSDYKFNPGREKIGFLDSVVTLPTTNSYNVNLFNTYKDFKPIRPKQVSKHHLVFGYEGVLDSTDYKIKLLTDMPDTLQTRITKSRESDTLNYWMKPYIQRDSLLFAFKHKTQVDTLVVKAKEMETDSLQIETKPKNTIEFEELVYIKANLPIVKIDTSRIKLLDNDSLQMKYKARLNSFHNQVEIEFDKVENSKYQMTILPDAIVDFYGHTNDTIKKNFMTQPLSEYSILDLTLNNVKRYPAIIELIDDKEKVEKSVILNNTNKHTFKNVRPGEYYIKVIYDDNNNGKWDSGDYLKNIQPEEVEYSPVLLELRANWDVVQTISLP</sequence>
<dbReference type="Pfam" id="PF13205">
    <property type="entry name" value="Big_5"/>
    <property type="match status" value="1"/>
</dbReference>
<dbReference type="InterPro" id="IPR032812">
    <property type="entry name" value="SbsA_Ig"/>
</dbReference>
<proteinExistence type="predicted"/>
<accession>A0A4U5TRX5</accession>
<comment type="caution">
    <text evidence="3">The sequence shown here is derived from an EMBL/GenBank/DDBJ whole genome shotgun (WGS) entry which is preliminary data.</text>
</comment>
<name>A0A4U5TRX5_9FLAO</name>
<evidence type="ECO:0000256" key="1">
    <source>
        <dbReference type="ARBA" id="ARBA00022729"/>
    </source>
</evidence>
<dbReference type="RefSeq" id="WP_138930731.1">
    <property type="nucleotide sequence ID" value="NZ_SWMU01000001.1"/>
</dbReference>
<protein>
    <recommendedName>
        <fullName evidence="2">SbsA Ig-like domain-containing protein</fullName>
    </recommendedName>
</protein>
<evidence type="ECO:0000259" key="2">
    <source>
        <dbReference type="Pfam" id="PF13205"/>
    </source>
</evidence>
<keyword evidence="1" id="KW-0732">Signal</keyword>
<gene>
    <name evidence="3" type="ORF">FCN74_00980</name>
</gene>
<organism evidence="3 4">
    <name type="scientific">Mesohalobacter halotolerans</name>
    <dbReference type="NCBI Taxonomy" id="1883405"/>
    <lineage>
        <taxon>Bacteria</taxon>
        <taxon>Pseudomonadati</taxon>
        <taxon>Bacteroidota</taxon>
        <taxon>Flavobacteriia</taxon>
        <taxon>Flavobacteriales</taxon>
        <taxon>Flavobacteriaceae</taxon>
        <taxon>Mesohalobacter</taxon>
    </lineage>
</organism>
<feature type="domain" description="SbsA Ig-like" evidence="2">
    <location>
        <begin position="32"/>
        <end position="135"/>
    </location>
</feature>
<dbReference type="Proteomes" id="UP000306552">
    <property type="component" value="Unassembled WGS sequence"/>
</dbReference>
<dbReference type="EMBL" id="SWMU01000001">
    <property type="protein sequence ID" value="TKS57027.1"/>
    <property type="molecule type" value="Genomic_DNA"/>
</dbReference>
<dbReference type="PROSITE" id="PS51257">
    <property type="entry name" value="PROKAR_LIPOPROTEIN"/>
    <property type="match status" value="1"/>
</dbReference>
<dbReference type="OrthoDB" id="9809989at2"/>
<keyword evidence="4" id="KW-1185">Reference proteome</keyword>
<evidence type="ECO:0000313" key="4">
    <source>
        <dbReference type="Proteomes" id="UP000306552"/>
    </source>
</evidence>